<reference evidence="3 4" key="1">
    <citation type="submission" date="2024-02" db="EMBL/GenBank/DDBJ databases">
        <title>Genome and pathogenicity analysis of Helicobacter mastomyrinus isolated from mice.</title>
        <authorList>
            <person name="Zhu L."/>
        </authorList>
    </citation>
    <scope>NUCLEOTIDE SEQUENCE [LARGE SCALE GENOMIC DNA]</scope>
    <source>
        <strain evidence="3 4">Hm-17</strain>
    </source>
</reference>
<dbReference type="Proteomes" id="UP001434737">
    <property type="component" value="Chromosome"/>
</dbReference>
<evidence type="ECO:0000256" key="1">
    <source>
        <dbReference type="ARBA" id="ARBA00022898"/>
    </source>
</evidence>
<name>A0ABZ3F4H9_9HELI</name>
<dbReference type="InterPro" id="IPR015424">
    <property type="entry name" value="PyrdxlP-dep_Trfase"/>
</dbReference>
<dbReference type="InterPro" id="IPR015421">
    <property type="entry name" value="PyrdxlP-dep_Trfase_major"/>
</dbReference>
<evidence type="ECO:0000313" key="4">
    <source>
        <dbReference type="Proteomes" id="UP001434737"/>
    </source>
</evidence>
<accession>A0ABZ3F4H9</accession>
<keyword evidence="3" id="KW-0032">Aminotransferase</keyword>
<dbReference type="Gene3D" id="3.40.640.10">
    <property type="entry name" value="Type I PLP-dependent aspartate aminotransferase-like (Major domain)"/>
    <property type="match status" value="1"/>
</dbReference>
<proteinExistence type="predicted"/>
<organism evidence="3 4">
    <name type="scientific">Helicobacter mastomyrinus</name>
    <dbReference type="NCBI Taxonomy" id="287948"/>
    <lineage>
        <taxon>Bacteria</taxon>
        <taxon>Pseudomonadati</taxon>
        <taxon>Campylobacterota</taxon>
        <taxon>Epsilonproteobacteria</taxon>
        <taxon>Campylobacterales</taxon>
        <taxon>Helicobacteraceae</taxon>
        <taxon>Helicobacter</taxon>
    </lineage>
</organism>
<dbReference type="PANTHER" id="PTHR43586">
    <property type="entry name" value="CYSTEINE DESULFURASE"/>
    <property type="match status" value="1"/>
</dbReference>
<dbReference type="Gene3D" id="3.90.1150.10">
    <property type="entry name" value="Aspartate Aminotransferase, domain 1"/>
    <property type="match status" value="1"/>
</dbReference>
<sequence length="385" mass="41877">MDYIYLDNAATSFPKPQCVIDSVSAYLSHIGASPARSAHSLSIASGQILYEARVALAKLLGQSREERVIFGANATMMLNSALYGILQENDRVVTTSLEHNSVIRPLMELKNTRHIQVEIIQSSPTCAIHLSHLESTLQNARVCVCVYANNVSGAVLPIAEIYTLCKKYGVIFILDSSQAIGHLPLSANDADIICGSCHKGLYAPSSLGFMSLNPAFDENVLQSFMQGGTGSQSEESIQPRFLPDKYESGTPNMCAIAGLRAALEWIEQSGGIAQIHARQMDLYRQLYEGLKSISSVLLYEIESPQCVANVSFNIINASPSQVGLRLDREFGILSRVGLHCSPLTHKSMGSFECGGSVRLSIGAFNTHAEIEQTLRAIEFLAKVYV</sequence>
<gene>
    <name evidence="3" type="ORF">V3I05_10450</name>
</gene>
<dbReference type="InterPro" id="IPR015422">
    <property type="entry name" value="PyrdxlP-dep_Trfase_small"/>
</dbReference>
<dbReference type="EMBL" id="CP145316">
    <property type="protein sequence ID" value="XAM18086.1"/>
    <property type="molecule type" value="Genomic_DNA"/>
</dbReference>
<dbReference type="Pfam" id="PF00266">
    <property type="entry name" value="Aminotran_5"/>
    <property type="match status" value="1"/>
</dbReference>
<dbReference type="InterPro" id="IPR000192">
    <property type="entry name" value="Aminotrans_V_dom"/>
</dbReference>
<evidence type="ECO:0000313" key="3">
    <source>
        <dbReference type="EMBL" id="XAM18086.1"/>
    </source>
</evidence>
<dbReference type="RefSeq" id="WP_300447025.1">
    <property type="nucleotide sequence ID" value="NZ_CP145316.1"/>
</dbReference>
<keyword evidence="1" id="KW-0663">Pyridoxal phosphate</keyword>
<dbReference type="PANTHER" id="PTHR43586:SF4">
    <property type="entry name" value="ISOPENICILLIN N EPIMERASE"/>
    <property type="match status" value="1"/>
</dbReference>
<keyword evidence="4" id="KW-1185">Reference proteome</keyword>
<keyword evidence="3" id="KW-0808">Transferase</keyword>
<protein>
    <submittedName>
        <fullName evidence="3">Aminotransferase class V-fold PLP-dependent enzyme</fullName>
    </submittedName>
</protein>
<dbReference type="SUPFAM" id="SSF53383">
    <property type="entry name" value="PLP-dependent transferases"/>
    <property type="match status" value="1"/>
</dbReference>
<dbReference type="GO" id="GO:0008483">
    <property type="term" value="F:transaminase activity"/>
    <property type="evidence" value="ECO:0007669"/>
    <property type="project" value="UniProtKB-KW"/>
</dbReference>
<evidence type="ECO:0000259" key="2">
    <source>
        <dbReference type="Pfam" id="PF00266"/>
    </source>
</evidence>
<feature type="domain" description="Aminotransferase class V" evidence="2">
    <location>
        <begin position="4"/>
        <end position="372"/>
    </location>
</feature>